<proteinExistence type="predicted"/>
<dbReference type="EMBL" id="GBXM01079730">
    <property type="protein sequence ID" value="JAH28847.1"/>
    <property type="molecule type" value="Transcribed_RNA"/>
</dbReference>
<dbReference type="AlphaFoldDB" id="A0A0E9PLY2"/>
<dbReference type="EMBL" id="GBXM01103467">
    <property type="protein sequence ID" value="JAH05110.1"/>
    <property type="molecule type" value="Transcribed_RNA"/>
</dbReference>
<organism evidence="1">
    <name type="scientific">Anguilla anguilla</name>
    <name type="common">European freshwater eel</name>
    <name type="synonym">Muraena anguilla</name>
    <dbReference type="NCBI Taxonomy" id="7936"/>
    <lineage>
        <taxon>Eukaryota</taxon>
        <taxon>Metazoa</taxon>
        <taxon>Chordata</taxon>
        <taxon>Craniata</taxon>
        <taxon>Vertebrata</taxon>
        <taxon>Euteleostomi</taxon>
        <taxon>Actinopterygii</taxon>
        <taxon>Neopterygii</taxon>
        <taxon>Teleostei</taxon>
        <taxon>Anguilliformes</taxon>
        <taxon>Anguillidae</taxon>
        <taxon>Anguilla</taxon>
    </lineage>
</organism>
<sequence>MKQKVIGVTWCPLVSPNLSKMSKLCITVNHSIIIYITTNQQTYKTHPHILFK</sequence>
<reference evidence="1" key="1">
    <citation type="submission" date="2014-11" db="EMBL/GenBank/DDBJ databases">
        <authorList>
            <person name="Amaro Gonzalez C."/>
        </authorList>
    </citation>
    <scope>NUCLEOTIDE SEQUENCE</scope>
</reference>
<accession>A0A0E9PLY2</accession>
<reference evidence="1" key="2">
    <citation type="journal article" date="2015" name="Fish Shellfish Immunol.">
        <title>Early steps in the European eel (Anguilla anguilla)-Vibrio vulnificus interaction in the gills: Role of the RtxA13 toxin.</title>
        <authorList>
            <person name="Callol A."/>
            <person name="Pajuelo D."/>
            <person name="Ebbesson L."/>
            <person name="Teles M."/>
            <person name="MacKenzie S."/>
            <person name="Amaro C."/>
        </authorList>
    </citation>
    <scope>NUCLEOTIDE SEQUENCE</scope>
</reference>
<protein>
    <submittedName>
        <fullName evidence="1">Uncharacterized protein</fullName>
    </submittedName>
</protein>
<evidence type="ECO:0000313" key="1">
    <source>
        <dbReference type="EMBL" id="JAH05110.1"/>
    </source>
</evidence>
<name>A0A0E9PLY2_ANGAN</name>